<evidence type="ECO:0000313" key="3">
    <source>
        <dbReference type="Proteomes" id="UP000001312"/>
    </source>
</evidence>
<keyword evidence="3" id="KW-1185">Reference proteome</keyword>
<dbReference type="EMBL" id="CH476649">
    <property type="protein sequence ID" value="EDN99246.1"/>
    <property type="molecule type" value="Genomic_DNA"/>
</dbReference>
<evidence type="ECO:0000313" key="2">
    <source>
        <dbReference type="EMBL" id="EDN99246.1"/>
    </source>
</evidence>
<gene>
    <name evidence="2" type="ORF">SS1G_14106</name>
</gene>
<dbReference type="AlphaFoldDB" id="A7F925"/>
<dbReference type="KEGG" id="ssl:SS1G_14106"/>
<accession>A7F925</accession>
<sequence>MSSSRVSKNLNSSEKDADTAMSASPNNPLTSISTHYDEGDLILQGFEGEMAILAKWDDPQWTVKICKWVLGVPTPWEVENEDDDIDEKISVSYKWGKAEPYYESYYGGYIRWDEAQLDAEFSKYKIETKYFFQVFGFQAVADPEGINAIDEGTLLFLVNGYNEITERIMDRPPPAILISDRSLAARMQEKRSVREKTRQTLSMKNLAAGRKSLKGKFIDAGEKIALACLGKRDGGNFVVGESRELNPAVENSE</sequence>
<protein>
    <submittedName>
        <fullName evidence="2">Uncharacterized protein</fullName>
    </submittedName>
</protein>
<name>A7F925_SCLS1</name>
<dbReference type="HOGENOM" id="CLU_1099052_0_0_1"/>
<feature type="region of interest" description="Disordered" evidence="1">
    <location>
        <begin position="1"/>
        <end position="29"/>
    </location>
</feature>
<dbReference type="GeneID" id="5481017"/>
<evidence type="ECO:0000256" key="1">
    <source>
        <dbReference type="SAM" id="MobiDB-lite"/>
    </source>
</evidence>
<dbReference type="RefSeq" id="XP_001585009.1">
    <property type="nucleotide sequence ID" value="XM_001584959.1"/>
</dbReference>
<dbReference type="Proteomes" id="UP000001312">
    <property type="component" value="Unassembled WGS sequence"/>
</dbReference>
<reference evidence="3" key="1">
    <citation type="journal article" date="2011" name="PLoS Genet.">
        <title>Genomic analysis of the necrotrophic fungal pathogens Sclerotinia sclerotiorum and Botrytis cinerea.</title>
        <authorList>
            <person name="Amselem J."/>
            <person name="Cuomo C.A."/>
            <person name="van Kan J.A."/>
            <person name="Viaud M."/>
            <person name="Benito E.P."/>
            <person name="Couloux A."/>
            <person name="Coutinho P.M."/>
            <person name="de Vries R.P."/>
            <person name="Dyer P.S."/>
            <person name="Fillinger S."/>
            <person name="Fournier E."/>
            <person name="Gout L."/>
            <person name="Hahn M."/>
            <person name="Kohn L."/>
            <person name="Lapalu N."/>
            <person name="Plummer K.M."/>
            <person name="Pradier J.M."/>
            <person name="Quevillon E."/>
            <person name="Sharon A."/>
            <person name="Simon A."/>
            <person name="ten Have A."/>
            <person name="Tudzynski B."/>
            <person name="Tudzynski P."/>
            <person name="Wincker P."/>
            <person name="Andrew M."/>
            <person name="Anthouard V."/>
            <person name="Beever R.E."/>
            <person name="Beffa R."/>
            <person name="Benoit I."/>
            <person name="Bouzid O."/>
            <person name="Brault B."/>
            <person name="Chen Z."/>
            <person name="Choquer M."/>
            <person name="Collemare J."/>
            <person name="Cotton P."/>
            <person name="Danchin E.G."/>
            <person name="Da Silva C."/>
            <person name="Gautier A."/>
            <person name="Giraud C."/>
            <person name="Giraud T."/>
            <person name="Gonzalez C."/>
            <person name="Grossetete S."/>
            <person name="Guldener U."/>
            <person name="Henrissat B."/>
            <person name="Howlett B.J."/>
            <person name="Kodira C."/>
            <person name="Kretschmer M."/>
            <person name="Lappartient A."/>
            <person name="Leroch M."/>
            <person name="Levis C."/>
            <person name="Mauceli E."/>
            <person name="Neuveglise C."/>
            <person name="Oeser B."/>
            <person name="Pearson M."/>
            <person name="Poulain J."/>
            <person name="Poussereau N."/>
            <person name="Quesneville H."/>
            <person name="Rascle C."/>
            <person name="Schumacher J."/>
            <person name="Segurens B."/>
            <person name="Sexton A."/>
            <person name="Silva E."/>
            <person name="Sirven C."/>
            <person name="Soanes D.M."/>
            <person name="Talbot N.J."/>
            <person name="Templeton M."/>
            <person name="Yandava C."/>
            <person name="Yarden O."/>
            <person name="Zeng Q."/>
            <person name="Rollins J.A."/>
            <person name="Lebrun M.H."/>
            <person name="Dickman M."/>
        </authorList>
    </citation>
    <scope>NUCLEOTIDE SEQUENCE [LARGE SCALE GENOMIC DNA]</scope>
    <source>
        <strain evidence="3">ATCC 18683 / 1980 / Ss-1</strain>
    </source>
</reference>
<organism evidence="2 3">
    <name type="scientific">Sclerotinia sclerotiorum (strain ATCC 18683 / 1980 / Ss-1)</name>
    <name type="common">White mold</name>
    <name type="synonym">Whetzelinia sclerotiorum</name>
    <dbReference type="NCBI Taxonomy" id="665079"/>
    <lineage>
        <taxon>Eukaryota</taxon>
        <taxon>Fungi</taxon>
        <taxon>Dikarya</taxon>
        <taxon>Ascomycota</taxon>
        <taxon>Pezizomycotina</taxon>
        <taxon>Leotiomycetes</taxon>
        <taxon>Helotiales</taxon>
        <taxon>Sclerotiniaceae</taxon>
        <taxon>Sclerotinia</taxon>
    </lineage>
</organism>
<feature type="compositionally biased region" description="Low complexity" evidence="1">
    <location>
        <begin position="1"/>
        <end position="12"/>
    </location>
</feature>
<dbReference type="InParanoid" id="A7F925"/>
<proteinExistence type="predicted"/>